<accession>A0AAE8VVC5</accession>
<organism evidence="2 3">
    <name type="scientific">Streptomyces ipomoeae</name>
    <dbReference type="NCBI Taxonomy" id="103232"/>
    <lineage>
        <taxon>Bacteria</taxon>
        <taxon>Bacillati</taxon>
        <taxon>Actinomycetota</taxon>
        <taxon>Actinomycetes</taxon>
        <taxon>Kitasatosporales</taxon>
        <taxon>Streptomycetaceae</taxon>
        <taxon>Streptomyces</taxon>
    </lineage>
</organism>
<evidence type="ECO:0000256" key="1">
    <source>
        <dbReference type="SAM" id="MobiDB-lite"/>
    </source>
</evidence>
<evidence type="ECO:0000313" key="2">
    <source>
        <dbReference type="EMBL" id="TQE15710.1"/>
    </source>
</evidence>
<comment type="caution">
    <text evidence="2">The sequence shown here is derived from an EMBL/GenBank/DDBJ whole genome shotgun (WGS) entry which is preliminary data.</text>
</comment>
<protein>
    <submittedName>
        <fullName evidence="2">Uncharacterized protein</fullName>
    </submittedName>
</protein>
<feature type="compositionally biased region" description="Basic and acidic residues" evidence="1">
    <location>
        <begin position="45"/>
        <end position="70"/>
    </location>
</feature>
<reference evidence="2 3" key="1">
    <citation type="submission" date="2019-03" db="EMBL/GenBank/DDBJ databases">
        <title>Comparative genomic analyses of the sweetpotato soil rot pathogen, Streptomyces ipomoeae.</title>
        <authorList>
            <person name="Ruschel Soares N."/>
            <person name="Badger J.H."/>
            <person name="Huguet-Tapia J.C."/>
            <person name="Clark C.A."/>
            <person name="Pettis G.S."/>
        </authorList>
    </citation>
    <scope>NUCLEOTIDE SEQUENCE [LARGE SCALE GENOMIC DNA]</scope>
    <source>
        <strain evidence="2 3">88-35</strain>
    </source>
</reference>
<dbReference type="AlphaFoldDB" id="A0AAE8VVC5"/>
<dbReference type="Proteomes" id="UP000318720">
    <property type="component" value="Unassembled WGS sequence"/>
</dbReference>
<evidence type="ECO:0000313" key="3">
    <source>
        <dbReference type="Proteomes" id="UP000318720"/>
    </source>
</evidence>
<proteinExistence type="predicted"/>
<feature type="region of interest" description="Disordered" evidence="1">
    <location>
        <begin position="1"/>
        <end position="70"/>
    </location>
</feature>
<name>A0AAE8VVC5_9ACTN</name>
<dbReference type="EMBL" id="SPAZ01000364">
    <property type="protein sequence ID" value="TQE15710.1"/>
    <property type="molecule type" value="Genomic_DNA"/>
</dbReference>
<sequence>MSMCGSAAMGVPPARAQSRVGERATTTNAQPKTETRIPYSGHHVQALDDRRTLDLSHNSPKERGERRCPS</sequence>
<gene>
    <name evidence="2" type="ORF">Sipo8835_44645</name>
</gene>